<dbReference type="PROSITE" id="PS51257">
    <property type="entry name" value="PROKAR_LIPOPROTEIN"/>
    <property type="match status" value="1"/>
</dbReference>
<dbReference type="NCBIfam" id="TIGR01451">
    <property type="entry name" value="B_ant_repeat"/>
    <property type="match status" value="2"/>
</dbReference>
<evidence type="ECO:0000313" key="4">
    <source>
        <dbReference type="Proteomes" id="UP000604341"/>
    </source>
</evidence>
<dbReference type="PANTHER" id="PTHR34819:SF3">
    <property type="entry name" value="CELL SURFACE PROTEIN"/>
    <property type="match status" value="1"/>
</dbReference>
<protein>
    <recommendedName>
        <fullName evidence="2">DUF11 domain-containing protein</fullName>
    </recommendedName>
</protein>
<comment type="caution">
    <text evidence="3">The sequence shown here is derived from an EMBL/GenBank/DDBJ whole genome shotgun (WGS) entry which is preliminary data.</text>
</comment>
<dbReference type="EMBL" id="BMPE01000001">
    <property type="protein sequence ID" value="GGK86706.1"/>
    <property type="molecule type" value="Genomic_DNA"/>
</dbReference>
<dbReference type="Gene3D" id="2.60.40.10">
    <property type="entry name" value="Immunoglobulins"/>
    <property type="match status" value="1"/>
</dbReference>
<feature type="domain" description="DUF11" evidence="2">
    <location>
        <begin position="317"/>
        <end position="415"/>
    </location>
</feature>
<dbReference type="InterPro" id="IPR001434">
    <property type="entry name" value="OmcB-like_DUF11"/>
</dbReference>
<sequence>MNNKMKVGIAALTSVLLLASCGGGGSVTPPPAVTTGAVNLPANPNGYTLTVRDSAGNIVPAANYSKLAPGTYTATYSKDGFQPNTQSFTIVSGGSASIYYPTLAANTVSGAYYMDANGKMVAITKDDLDNAGTRFVFYAWLENEANAGLDPANLGAAAPTAGEQDEVAPLNSQNVAAGYVGYKAADGRVYPIVGANVRWDILEQTGNVRFSAADDGGQPSGAPITGQDINDNALSANTYTNSSTGTNARFPSSTQYPLYNVTGVNTPDTNGFTWTALNHDPAVTTQATARVRAIAYVNGTEITKQFLNKTFAPSAQLTITKTPDDNQAGLNQARDFTITVTNTGAGPATNIRLNDVLRSGDAAAYSITAPTGTTANATDGFDATFDLAPGASRTFTFPAQSSAVGVYCDVATIVSYENGAFGTVTPTLSDDACLTVTAPTLGINKTLGTVDANGVFSPIASGVTVAPNTPVYARITVSNNGNAAATNVVVTDALAQNTVAANYALSGSVTTAPQTVAVTNNGDDGFTSAAFNLAAGSSQTFTFAATGSVDGTYCDQGTFTATSNNGSAVTGTSDIPCFKVASPQLAITKTNSQASGQPPINLLTPGSSYVSTITVTNNGSAAATNVAVKDLLGNLNNANYMNYGSGSYVISGTAQTGSVTYDATTHTVSTVPAALTLNPGQSLTLTLTSTVPAGSPRGEYCDTGSYTSTNGGNGEARACVTVTSFISEQTQLTDTIDPIRAGDPVGTILASAASVEPSSNEGAVSNVLIYNFGAIDPIQQTPGVFNYSNTQVYYDPTPTRDPQTGAITSDYQNATAILLTDGNQYTASAASGTGQQTLTFVPSFRVAPGAVIWVRTNVTAPAGTTARQYQETMRWNNIAESSGTAQTNFKAESTTVIP</sequence>
<gene>
    <name evidence="3" type="ORF">GCM10010844_01490</name>
</gene>
<evidence type="ECO:0000313" key="3">
    <source>
        <dbReference type="EMBL" id="GGK86706.1"/>
    </source>
</evidence>
<feature type="chain" id="PRO_5045591078" description="DUF11 domain-containing protein" evidence="1">
    <location>
        <begin position="20"/>
        <end position="898"/>
    </location>
</feature>
<keyword evidence="4" id="KW-1185">Reference proteome</keyword>
<keyword evidence="1" id="KW-0732">Signal</keyword>
<dbReference type="InterPro" id="IPR013783">
    <property type="entry name" value="Ig-like_fold"/>
</dbReference>
<evidence type="ECO:0000259" key="2">
    <source>
        <dbReference type="Pfam" id="PF01345"/>
    </source>
</evidence>
<dbReference type="PANTHER" id="PTHR34819">
    <property type="entry name" value="LARGE CYSTEINE-RICH PERIPLASMIC PROTEIN OMCB"/>
    <property type="match status" value="1"/>
</dbReference>
<dbReference type="InterPro" id="IPR047589">
    <property type="entry name" value="DUF11_rpt"/>
</dbReference>
<feature type="domain" description="DUF11" evidence="2">
    <location>
        <begin position="603"/>
        <end position="709"/>
    </location>
</feature>
<dbReference type="Gene3D" id="2.60.40.1120">
    <property type="entry name" value="Carboxypeptidase-like, regulatory domain"/>
    <property type="match status" value="1"/>
</dbReference>
<feature type="signal peptide" evidence="1">
    <location>
        <begin position="1"/>
        <end position="19"/>
    </location>
</feature>
<accession>A0ABQ2FEV9</accession>
<dbReference type="RefSeq" id="WP_189067069.1">
    <property type="nucleotide sequence ID" value="NZ_BMPE01000001.1"/>
</dbReference>
<evidence type="ECO:0000256" key="1">
    <source>
        <dbReference type="SAM" id="SignalP"/>
    </source>
</evidence>
<name>A0ABQ2FEV9_9DEIO</name>
<reference evidence="4" key="1">
    <citation type="journal article" date="2019" name="Int. J. Syst. Evol. Microbiol.">
        <title>The Global Catalogue of Microorganisms (GCM) 10K type strain sequencing project: providing services to taxonomists for standard genome sequencing and annotation.</title>
        <authorList>
            <consortium name="The Broad Institute Genomics Platform"/>
            <consortium name="The Broad Institute Genome Sequencing Center for Infectious Disease"/>
            <person name="Wu L."/>
            <person name="Ma J."/>
        </authorList>
    </citation>
    <scope>NUCLEOTIDE SEQUENCE [LARGE SCALE GENOMIC DNA]</scope>
    <source>
        <strain evidence="4">JCM 19173</strain>
    </source>
</reference>
<dbReference type="InterPro" id="IPR051172">
    <property type="entry name" value="Chlamydia_OmcB"/>
</dbReference>
<dbReference type="Proteomes" id="UP000604341">
    <property type="component" value="Unassembled WGS sequence"/>
</dbReference>
<dbReference type="Pfam" id="PF01345">
    <property type="entry name" value="DUF11"/>
    <property type="match status" value="2"/>
</dbReference>
<organism evidence="3 4">
    <name type="scientific">Deinococcus radiotolerans</name>
    <dbReference type="NCBI Taxonomy" id="1309407"/>
    <lineage>
        <taxon>Bacteria</taxon>
        <taxon>Thermotogati</taxon>
        <taxon>Deinococcota</taxon>
        <taxon>Deinococci</taxon>
        <taxon>Deinococcales</taxon>
        <taxon>Deinococcaceae</taxon>
        <taxon>Deinococcus</taxon>
    </lineage>
</organism>
<proteinExistence type="predicted"/>